<keyword evidence="6" id="KW-0378">Hydrolase</keyword>
<dbReference type="GO" id="GO:0035529">
    <property type="term" value="F:NADH pyrophosphatase activity"/>
    <property type="evidence" value="ECO:0007669"/>
    <property type="project" value="TreeGrafter"/>
</dbReference>
<evidence type="ECO:0000313" key="12">
    <source>
        <dbReference type="Proteomes" id="UP000243469"/>
    </source>
</evidence>
<dbReference type="InterPro" id="IPR000086">
    <property type="entry name" value="NUDIX_hydrolase_dom"/>
</dbReference>
<dbReference type="PANTHER" id="PTHR42904">
    <property type="entry name" value="NUDIX HYDROLASE, NUDC SUBFAMILY"/>
    <property type="match status" value="1"/>
</dbReference>
<evidence type="ECO:0000256" key="1">
    <source>
        <dbReference type="ARBA" id="ARBA00001946"/>
    </source>
</evidence>
<feature type="domain" description="Nudix hydrolase" evidence="10">
    <location>
        <begin position="131"/>
        <end position="254"/>
    </location>
</feature>
<dbReference type="Gene3D" id="3.90.79.10">
    <property type="entry name" value="Nucleoside Triphosphate Pyrophosphohydrolase"/>
    <property type="match status" value="1"/>
</dbReference>
<evidence type="ECO:0000256" key="9">
    <source>
        <dbReference type="ARBA" id="ARBA00023679"/>
    </source>
</evidence>
<dbReference type="Proteomes" id="UP000243469">
    <property type="component" value="Unassembled WGS sequence"/>
</dbReference>
<dbReference type="Pfam" id="PF00293">
    <property type="entry name" value="NUDIX"/>
    <property type="match status" value="1"/>
</dbReference>
<dbReference type="InterPro" id="IPR049734">
    <property type="entry name" value="NudC-like_C"/>
</dbReference>
<keyword evidence="7" id="KW-0460">Magnesium</keyword>
<dbReference type="InterPro" id="IPR050241">
    <property type="entry name" value="NAD-cap_RNA_hydrolase_NudC"/>
</dbReference>
<dbReference type="SUPFAM" id="SSF55811">
    <property type="entry name" value="Nudix"/>
    <property type="match status" value="1"/>
</dbReference>
<comment type="cofactor">
    <cofactor evidence="2">
        <name>Zn(2+)</name>
        <dbReference type="ChEBI" id="CHEBI:29105"/>
    </cofactor>
</comment>
<dbReference type="PROSITE" id="PS51462">
    <property type="entry name" value="NUDIX"/>
    <property type="match status" value="1"/>
</dbReference>
<organism evidence="11 12">
    <name type="scientific">Neptuniibacter caesariensis</name>
    <dbReference type="NCBI Taxonomy" id="207954"/>
    <lineage>
        <taxon>Bacteria</taxon>
        <taxon>Pseudomonadati</taxon>
        <taxon>Pseudomonadota</taxon>
        <taxon>Gammaproteobacteria</taxon>
        <taxon>Oceanospirillales</taxon>
        <taxon>Oceanospirillaceae</taxon>
        <taxon>Neptuniibacter</taxon>
    </lineage>
</organism>
<evidence type="ECO:0000256" key="7">
    <source>
        <dbReference type="ARBA" id="ARBA00022842"/>
    </source>
</evidence>
<dbReference type="Pfam" id="PF09297">
    <property type="entry name" value="Zn_ribbon_NUD"/>
    <property type="match status" value="1"/>
</dbReference>
<dbReference type="PROSITE" id="PS00893">
    <property type="entry name" value="NUDIX_BOX"/>
    <property type="match status" value="1"/>
</dbReference>
<keyword evidence="8" id="KW-0520">NAD</keyword>
<evidence type="ECO:0000256" key="5">
    <source>
        <dbReference type="ARBA" id="ARBA00022723"/>
    </source>
</evidence>
<proteinExistence type="inferred from homology"/>
<name>A0A2G6JPJ4_NEPCE</name>
<evidence type="ECO:0000256" key="3">
    <source>
        <dbReference type="ARBA" id="ARBA00009595"/>
    </source>
</evidence>
<comment type="similarity">
    <text evidence="3">Belongs to the Nudix hydrolase family. NudC subfamily.</text>
</comment>
<evidence type="ECO:0000259" key="10">
    <source>
        <dbReference type="PROSITE" id="PS51462"/>
    </source>
</evidence>
<evidence type="ECO:0000256" key="2">
    <source>
        <dbReference type="ARBA" id="ARBA00001947"/>
    </source>
</evidence>
<dbReference type="InterPro" id="IPR015797">
    <property type="entry name" value="NUDIX_hydrolase-like_dom_sf"/>
</dbReference>
<evidence type="ECO:0000256" key="8">
    <source>
        <dbReference type="ARBA" id="ARBA00023027"/>
    </source>
</evidence>
<evidence type="ECO:0000256" key="6">
    <source>
        <dbReference type="ARBA" id="ARBA00022801"/>
    </source>
</evidence>
<dbReference type="GO" id="GO:0019677">
    <property type="term" value="P:NAD+ catabolic process"/>
    <property type="evidence" value="ECO:0007669"/>
    <property type="project" value="TreeGrafter"/>
</dbReference>
<evidence type="ECO:0000256" key="4">
    <source>
        <dbReference type="ARBA" id="ARBA00012381"/>
    </source>
</evidence>
<dbReference type="InterPro" id="IPR015376">
    <property type="entry name" value="Znr_NADH_PPase"/>
</dbReference>
<protein>
    <recommendedName>
        <fullName evidence="4">NAD(+) diphosphatase</fullName>
        <ecNumber evidence="4">3.6.1.22</ecNumber>
    </recommendedName>
</protein>
<dbReference type="CDD" id="cd03429">
    <property type="entry name" value="NUDIX_NADH_pyrophosphatase_Nudt13"/>
    <property type="match status" value="1"/>
</dbReference>
<gene>
    <name evidence="11" type="ORF">CSA60_00655</name>
</gene>
<dbReference type="GO" id="GO:0006742">
    <property type="term" value="P:NADP+ catabolic process"/>
    <property type="evidence" value="ECO:0007669"/>
    <property type="project" value="TreeGrafter"/>
</dbReference>
<evidence type="ECO:0000313" key="11">
    <source>
        <dbReference type="EMBL" id="PIE25355.1"/>
    </source>
</evidence>
<dbReference type="AlphaFoldDB" id="A0A2G6JPJ4"/>
<dbReference type="GO" id="GO:0046872">
    <property type="term" value="F:metal ion binding"/>
    <property type="evidence" value="ECO:0007669"/>
    <property type="project" value="UniProtKB-KW"/>
</dbReference>
<dbReference type="Gene3D" id="3.90.79.20">
    <property type="match status" value="1"/>
</dbReference>
<reference evidence="11 12" key="1">
    <citation type="submission" date="2017-10" db="EMBL/GenBank/DDBJ databases">
        <title>Novel microbial diversity and functional potential in the marine mammal oral microbiome.</title>
        <authorList>
            <person name="Dudek N.K."/>
            <person name="Sun C.L."/>
            <person name="Burstein D."/>
            <person name="Kantor R.S."/>
            <person name="Aliaga Goltsman D.S."/>
            <person name="Bik E.M."/>
            <person name="Thomas B.C."/>
            <person name="Banfield J.F."/>
            <person name="Relman D.A."/>
        </authorList>
    </citation>
    <scope>NUCLEOTIDE SEQUENCE [LARGE SCALE GENOMIC DNA]</scope>
    <source>
        <strain evidence="11">DOLJORAL78_47_21</strain>
    </source>
</reference>
<dbReference type="GO" id="GO:0005829">
    <property type="term" value="C:cytosol"/>
    <property type="evidence" value="ECO:0007669"/>
    <property type="project" value="TreeGrafter"/>
</dbReference>
<sequence length="273" mass="30051">MKSDSDGYLLAYDQRLLGTASGVLTCSEAELDSLDVEAVYPLGLVHANRFKLAILASDKLPAGVEMEQLVGLRSMLAVLSNEDDYVLLSAAAQVATWHVSFKFCPRCATKLAIHSDEFAKTCPSCGHHQYPRISPCIIVLVRNGNKCLLAHAAKFAKKRYSTLAGFMEAGESAERAVVREVAEEVGIRVKNVQYCFSQSWPFPHSLMLGFFADYESGDIKPDGVEILEADWFSVDELPDLPPGFTTARRLIDRFLLQQGADIDQDSALFLPAE</sequence>
<keyword evidence="5" id="KW-0479">Metal-binding</keyword>
<dbReference type="EC" id="3.6.1.22" evidence="4"/>
<dbReference type="NCBIfam" id="NF001299">
    <property type="entry name" value="PRK00241.1"/>
    <property type="match status" value="1"/>
</dbReference>
<accession>A0A2G6JPJ4</accession>
<comment type="caution">
    <text evidence="11">The sequence shown here is derived from an EMBL/GenBank/DDBJ whole genome shotgun (WGS) entry which is preliminary data.</text>
</comment>
<dbReference type="EMBL" id="PDSH01000006">
    <property type="protein sequence ID" value="PIE25355.1"/>
    <property type="molecule type" value="Genomic_DNA"/>
</dbReference>
<comment type="catalytic activity">
    <reaction evidence="9">
        <text>a 5'-end NAD(+)-phospho-ribonucleoside in mRNA + H2O = a 5'-end phospho-adenosine-phospho-ribonucleoside in mRNA + beta-nicotinamide D-ribonucleotide + 2 H(+)</text>
        <dbReference type="Rhea" id="RHEA:60876"/>
        <dbReference type="Rhea" id="RHEA-COMP:15698"/>
        <dbReference type="Rhea" id="RHEA-COMP:15719"/>
        <dbReference type="ChEBI" id="CHEBI:14649"/>
        <dbReference type="ChEBI" id="CHEBI:15377"/>
        <dbReference type="ChEBI" id="CHEBI:15378"/>
        <dbReference type="ChEBI" id="CHEBI:144029"/>
        <dbReference type="ChEBI" id="CHEBI:144051"/>
    </reaction>
    <physiologicalReaction direction="left-to-right" evidence="9">
        <dbReference type="Rhea" id="RHEA:60877"/>
    </physiologicalReaction>
</comment>
<dbReference type="PANTHER" id="PTHR42904:SF6">
    <property type="entry name" value="NAD-CAPPED RNA HYDROLASE NUDT12"/>
    <property type="match status" value="1"/>
</dbReference>
<comment type="cofactor">
    <cofactor evidence="1">
        <name>Mg(2+)</name>
        <dbReference type="ChEBI" id="CHEBI:18420"/>
    </cofactor>
</comment>
<dbReference type="InterPro" id="IPR020084">
    <property type="entry name" value="NUDIX_hydrolase_CS"/>
</dbReference>